<evidence type="ECO:0000259" key="5">
    <source>
        <dbReference type="Pfam" id="PF01057"/>
    </source>
</evidence>
<dbReference type="Pfam" id="PF01057">
    <property type="entry name" value="Parvo_NS1"/>
    <property type="match status" value="1"/>
</dbReference>
<evidence type="ECO:0000256" key="3">
    <source>
        <dbReference type="ARBA" id="ARBA00022741"/>
    </source>
</evidence>
<accession>A0A077D9V2</accession>
<evidence type="ECO:0000256" key="1">
    <source>
        <dbReference type="ARBA" id="ARBA00004340"/>
    </source>
</evidence>
<dbReference type="GO" id="GO:0043657">
    <property type="term" value="C:host cell"/>
    <property type="evidence" value="ECO:0007669"/>
    <property type="project" value="UniProtKB-SubCell"/>
</dbReference>
<name>A0A077D9V2_9VIRU</name>
<dbReference type="InterPro" id="IPR001257">
    <property type="entry name" value="Parvovirus_NS1_helicase"/>
</dbReference>
<feature type="domain" description="Parvovirus non-structural protein 1 helicase" evidence="5">
    <location>
        <begin position="1"/>
        <end position="71"/>
    </location>
</feature>
<keyword evidence="4" id="KW-0067">ATP-binding</keyword>
<proteinExistence type="predicted"/>
<evidence type="ECO:0000313" key="6">
    <source>
        <dbReference type="EMBL" id="AIL27683.1"/>
    </source>
</evidence>
<keyword evidence="3" id="KW-0547">Nucleotide-binding</keyword>
<comment type="subcellular location">
    <subcellularLocation>
        <location evidence="1">Host cell</location>
    </subcellularLocation>
</comment>
<keyword evidence="2" id="KW-0235">DNA replication</keyword>
<evidence type="ECO:0000256" key="2">
    <source>
        <dbReference type="ARBA" id="ARBA00022705"/>
    </source>
</evidence>
<dbReference type="GO" id="GO:0005524">
    <property type="term" value="F:ATP binding"/>
    <property type="evidence" value="ECO:0007669"/>
    <property type="project" value="UniProtKB-KW"/>
</dbReference>
<feature type="non-terminal residue" evidence="6">
    <location>
        <position position="1"/>
    </location>
</feature>
<evidence type="ECO:0000256" key="4">
    <source>
        <dbReference type="ARBA" id="ARBA00022840"/>
    </source>
</evidence>
<dbReference type="EMBL" id="KJ719449">
    <property type="protein sequence ID" value="AIL27683.1"/>
    <property type="molecule type" value="Genomic_DNA"/>
</dbReference>
<reference evidence="6" key="1">
    <citation type="journal article" date="2014" name="PLoS ONE">
        <title>Metagenomic Survey for Viruses in Western Arctic Caribou, Alaska, through Iterative Assembly of Taxonomic Units.</title>
        <authorList>
            <person name="Schurch A.C."/>
            <person name="Schipper D."/>
            <person name="Bijl M.A."/>
            <person name="Dau J."/>
            <person name="Beckmen K.B."/>
            <person name="Schapendonk C.M."/>
            <person name="Raj V.S."/>
            <person name="Osterhaus A.D."/>
            <person name="Haagmans B.L."/>
            <person name="Tryland M."/>
            <person name="Smits S.L."/>
        </authorList>
    </citation>
    <scope>NUCLEOTIDE SEQUENCE</scope>
    <source>
        <strain evidence="6">VS700044</strain>
    </source>
</reference>
<dbReference type="GO" id="GO:0006260">
    <property type="term" value="P:DNA replication"/>
    <property type="evidence" value="ECO:0007669"/>
    <property type="project" value="UniProtKB-KW"/>
</dbReference>
<sequence length="72" mass="8033">DSYITWSSSAHGRQQVTNACELALQIILARGDLSRYLAPRPEAFWIPAQNKVMRLLELQGHDPVAFGQLVLA</sequence>
<dbReference type="GO" id="GO:0019079">
    <property type="term" value="P:viral genome replication"/>
    <property type="evidence" value="ECO:0007669"/>
    <property type="project" value="InterPro"/>
</dbReference>
<organism evidence="6">
    <name type="scientific">Rangifer tarandus granti parvovirus</name>
    <dbReference type="NCBI Taxonomy" id="1489731"/>
    <lineage>
        <taxon>Viruses</taxon>
        <taxon>Monodnaviria</taxon>
        <taxon>Shotokuvirae</taxon>
        <taxon>Cossaviricota</taxon>
        <taxon>Quintoviricetes</taxon>
        <taxon>Piccovirales</taxon>
        <taxon>Parvoviridae</taxon>
    </lineage>
</organism>
<protein>
    <submittedName>
        <fullName evidence="6">Nonstructural protein 1</fullName>
    </submittedName>
</protein>
<feature type="non-terminal residue" evidence="6">
    <location>
        <position position="72"/>
    </location>
</feature>